<evidence type="ECO:0000256" key="1">
    <source>
        <dbReference type="ARBA" id="ARBA00010617"/>
    </source>
</evidence>
<comment type="caution">
    <text evidence="8">The sequence shown here is derived from an EMBL/GenBank/DDBJ whole genome shotgun (WGS) entry which is preliminary data.</text>
</comment>
<dbReference type="PRINTS" id="PR00359">
    <property type="entry name" value="BP450"/>
</dbReference>
<protein>
    <submittedName>
        <fullName evidence="8">Cytochrome P450</fullName>
    </submittedName>
</protein>
<keyword evidence="3 7" id="KW-0479">Metal-binding</keyword>
<sequence length="409" mass="45148">MGLTEDRPVLLDPTIRTSAEESELLYAAGPVVRVELPGGVPAWAVTHDAPAREVMRDSRFVKDINRWGAWKRGEIPADWPLIGLVDLGTSLVSTDGAEHRRLRRPVAREFTPQRVEALRGRVEEITRELLDRTERAAEGSGGVVDLKDTFAFPLPITVVGELFGMPTDWHRPLRELYDSFFDDKAAPETVLATLQGLYGYIARLVRLKRDEPGADLTSALLSELGDEPSEEAVEELIATIQVMITAGHETSVHLIVNAVRSLLGDPAQLDLVHTGRYSWDDVVEESLRLDSPTLNFLFRFATEDIDIAGTLVREGEGVVISYGGMGRDRVQHGADADRFDISRRPRHTSFGHGPHSCPGSALARLETTIALRELFARFPGLRLADPDGTPERSPSVIVNGHRELPVRLG</sequence>
<dbReference type="GO" id="GO:0004497">
    <property type="term" value="F:monooxygenase activity"/>
    <property type="evidence" value="ECO:0007669"/>
    <property type="project" value="UniProtKB-KW"/>
</dbReference>
<name>A0A3M8TWU4_9ACTN</name>
<dbReference type="Proteomes" id="UP000275401">
    <property type="component" value="Unassembled WGS sequence"/>
</dbReference>
<evidence type="ECO:0000256" key="4">
    <source>
        <dbReference type="ARBA" id="ARBA00023002"/>
    </source>
</evidence>
<evidence type="ECO:0000256" key="6">
    <source>
        <dbReference type="ARBA" id="ARBA00023033"/>
    </source>
</evidence>
<proteinExistence type="inferred from homology"/>
<dbReference type="EMBL" id="RIBZ01000715">
    <property type="protein sequence ID" value="RNF97675.1"/>
    <property type="molecule type" value="Genomic_DNA"/>
</dbReference>
<dbReference type="PROSITE" id="PS00086">
    <property type="entry name" value="CYTOCHROME_P450"/>
    <property type="match status" value="1"/>
</dbReference>
<dbReference type="GO" id="GO:0020037">
    <property type="term" value="F:heme binding"/>
    <property type="evidence" value="ECO:0007669"/>
    <property type="project" value="InterPro"/>
</dbReference>
<dbReference type="GO" id="GO:0005506">
    <property type="term" value="F:iron ion binding"/>
    <property type="evidence" value="ECO:0007669"/>
    <property type="project" value="InterPro"/>
</dbReference>
<evidence type="ECO:0000256" key="5">
    <source>
        <dbReference type="ARBA" id="ARBA00023004"/>
    </source>
</evidence>
<dbReference type="InterPro" id="IPR001128">
    <property type="entry name" value="Cyt_P450"/>
</dbReference>
<dbReference type="InterPro" id="IPR002397">
    <property type="entry name" value="Cyt_P450_B"/>
</dbReference>
<evidence type="ECO:0000256" key="2">
    <source>
        <dbReference type="ARBA" id="ARBA00022617"/>
    </source>
</evidence>
<evidence type="ECO:0000256" key="3">
    <source>
        <dbReference type="ARBA" id="ARBA00022723"/>
    </source>
</evidence>
<dbReference type="SUPFAM" id="SSF48264">
    <property type="entry name" value="Cytochrome P450"/>
    <property type="match status" value="1"/>
</dbReference>
<comment type="similarity">
    <text evidence="1 7">Belongs to the cytochrome P450 family.</text>
</comment>
<keyword evidence="2 7" id="KW-0349">Heme</keyword>
<dbReference type="AlphaFoldDB" id="A0A3M8TWU4"/>
<reference evidence="8 9" key="1">
    <citation type="submission" date="2018-11" db="EMBL/GenBank/DDBJ databases">
        <title>The Potential of Streptomyces as Biocontrol Agents against the Tomato grey mould, Botrytis cinerea (Gray mold) Frontiers in Microbiology.</title>
        <authorList>
            <person name="Li D."/>
        </authorList>
    </citation>
    <scope>NUCLEOTIDE SEQUENCE [LARGE SCALE GENOMIC DNA]</scope>
    <source>
        <strain evidence="8 9">NEAU-LD23</strain>
    </source>
</reference>
<evidence type="ECO:0000313" key="9">
    <source>
        <dbReference type="Proteomes" id="UP000275401"/>
    </source>
</evidence>
<dbReference type="PANTHER" id="PTHR46696">
    <property type="entry name" value="P450, PUTATIVE (EUROFUNG)-RELATED"/>
    <property type="match status" value="1"/>
</dbReference>
<keyword evidence="6 7" id="KW-0503">Monooxygenase</keyword>
<dbReference type="InterPro" id="IPR036396">
    <property type="entry name" value="Cyt_P450_sf"/>
</dbReference>
<keyword evidence="9" id="KW-1185">Reference proteome</keyword>
<organism evidence="8 9">
    <name type="scientific">Streptomyces botrytidirepellens</name>
    <dbReference type="NCBI Taxonomy" id="2486417"/>
    <lineage>
        <taxon>Bacteria</taxon>
        <taxon>Bacillati</taxon>
        <taxon>Actinomycetota</taxon>
        <taxon>Actinomycetes</taxon>
        <taxon>Kitasatosporales</taxon>
        <taxon>Streptomycetaceae</taxon>
        <taxon>Streptomyces</taxon>
    </lineage>
</organism>
<dbReference type="CDD" id="cd11029">
    <property type="entry name" value="CYP107-like"/>
    <property type="match status" value="1"/>
</dbReference>
<dbReference type="PANTHER" id="PTHR46696:SF1">
    <property type="entry name" value="CYTOCHROME P450 YJIB-RELATED"/>
    <property type="match status" value="1"/>
</dbReference>
<dbReference type="RefSeq" id="WP_123106521.1">
    <property type="nucleotide sequence ID" value="NZ_RIBZ01000715.1"/>
</dbReference>
<dbReference type="FunFam" id="1.10.630.10:FF:000018">
    <property type="entry name" value="Cytochrome P450 monooxygenase"/>
    <property type="match status" value="1"/>
</dbReference>
<keyword evidence="5 7" id="KW-0408">Iron</keyword>
<dbReference type="Gene3D" id="1.10.630.10">
    <property type="entry name" value="Cytochrome P450"/>
    <property type="match status" value="1"/>
</dbReference>
<dbReference type="InterPro" id="IPR017972">
    <property type="entry name" value="Cyt_P450_CS"/>
</dbReference>
<evidence type="ECO:0000256" key="7">
    <source>
        <dbReference type="RuleBase" id="RU000461"/>
    </source>
</evidence>
<dbReference type="Pfam" id="PF00067">
    <property type="entry name" value="p450"/>
    <property type="match status" value="1"/>
</dbReference>
<accession>A0A3M8TWU4</accession>
<gene>
    <name evidence="8" type="ORF">EEJ42_36735</name>
</gene>
<keyword evidence="4 7" id="KW-0560">Oxidoreductase</keyword>
<evidence type="ECO:0000313" key="8">
    <source>
        <dbReference type="EMBL" id="RNF97675.1"/>
    </source>
</evidence>
<dbReference type="GO" id="GO:0016705">
    <property type="term" value="F:oxidoreductase activity, acting on paired donors, with incorporation or reduction of molecular oxygen"/>
    <property type="evidence" value="ECO:0007669"/>
    <property type="project" value="InterPro"/>
</dbReference>